<sequence length="1104" mass="124015">MGADFHPPLLYSVSNSTTSNFDFLRDDFPTLYSLGTEAEFQLHHDAVAALFKLRLFGEKLVDRLFAEHQLPPLVENTQHRRLEELKRQGLLPRQVEDILQLFKRKGNVAAHQNVGSFADATILLESAYHLGKWVADAYSAMGAANPPPFLLPEPRNTAQELAQLEAEKQTLQARVVELEASLTARPELTAPARLQLQEKAQKAADNIHLSEAETRAIIDEQLRAAGWEADTQVLCYGKGTRPQKGRNLAIAEWSTEWNGEKGRADYALFAGMTLVGMVEAKRINKDVSGALVQSKRYSKGFKPTVGVELLNGAPWGDYQAPFLFSANGRQLHYQLPEKSGIWFLDGRNPINHPRPLHKWYTPEGLLALHAQDVAAAEAKLLADPFDYLRDPHGLGLRSYQIEAIEQVEATLAQHTPERRALLAMATGTGKTRTMLGLIYRLIKSDRFRRILFLVDRNVLGTQATDAFNDVYVEGFQALKDIYDLKGLEEKLPEKDTRLHVATVQSLVKRLYYSAEGVTPLPVDTYDCIIVDEAHRGYTLDKSMSDEQVDFKDQLDYLSKYRAVLDYFDAARIGLTATPALHTVEIFGLPVFRYTYRQAVIDGYLIDHEPPILLRTALNQHGIVWEAGSTPQVYNPATQSIEDLDTLADELRIEIDGFNQQVLTEPFNRTIAGELINYLDPAGPQKTLIFAANDEHADLLVLKLTEAYEQAGILVDDDAIVKITAKADKPQQLVKKFKNEQYPSIVVTVDLLTTGVDIPSICNLVFMRRVKSRILYEQMLGRATRRDDDNGKSVFRIFDAVRLYEALEKVTTMKPVVANPGQSVADLLAELPNIHSEAALQEQVEQIVAMLHRKRNKLSNAQAENVYTSTSGRTLTDFLAQVRTLPPAEAGALLSQHQAALIDASAVQSRKTRILVSTQEDVALNHERGYGGIAQRPEDYLHDFEEFVKTNQNSIEALKIICTEPQNITRAMLREVKQALDAEGFNAVQLNTAWREVKKQELGADIIAYVRTMSLGTAARPLTERVKDAIDHVRFLRNWNVHQLKFLDRVQKQLLRETILTRTDLDQEPFRSGGGFTQYNKLMGGNLDDLLHTIQEKLYPSMTAA</sequence>
<proteinExistence type="predicted"/>
<dbReference type="InterPro" id="IPR006935">
    <property type="entry name" value="Helicase/UvrB_N"/>
</dbReference>
<dbReference type="KEGG" id="hnv:DDQ68_04555"/>
<dbReference type="SMART" id="SM00487">
    <property type="entry name" value="DEXDc"/>
    <property type="match status" value="1"/>
</dbReference>
<gene>
    <name evidence="4" type="ORF">DDQ68_04555</name>
</gene>
<evidence type="ECO:0000313" key="4">
    <source>
        <dbReference type="EMBL" id="AWM32128.1"/>
    </source>
</evidence>
<keyword evidence="4" id="KW-0540">Nuclease</keyword>
<dbReference type="OrthoDB" id="9759819at2"/>
<feature type="domain" description="Helicase C-terminal" evidence="3">
    <location>
        <begin position="673"/>
        <end position="827"/>
    </location>
</feature>
<dbReference type="InterPro" id="IPR001650">
    <property type="entry name" value="Helicase_C-like"/>
</dbReference>
<dbReference type="InterPro" id="IPR027417">
    <property type="entry name" value="P-loop_NTPase"/>
</dbReference>
<dbReference type="PANTHER" id="PTHR47396:SF1">
    <property type="entry name" value="ATP-DEPENDENT HELICASE IRC3-RELATED"/>
    <property type="match status" value="1"/>
</dbReference>
<dbReference type="PROSITE" id="PS51194">
    <property type="entry name" value="HELICASE_CTER"/>
    <property type="match status" value="1"/>
</dbReference>
<dbReference type="REBASE" id="252662">
    <property type="entry name" value="Hni11535ORF4550P"/>
</dbReference>
<dbReference type="Pfam" id="PF04851">
    <property type="entry name" value="ResIII"/>
    <property type="match status" value="1"/>
</dbReference>
<evidence type="ECO:0000259" key="2">
    <source>
        <dbReference type="PROSITE" id="PS51192"/>
    </source>
</evidence>
<protein>
    <submittedName>
        <fullName evidence="4">Type I restriction-modification system endonuclease</fullName>
    </submittedName>
</protein>
<dbReference type="AlphaFoldDB" id="A0A2Z3GGS6"/>
<keyword evidence="4" id="KW-0378">Hydrolase</keyword>
<organism evidence="4 5">
    <name type="scientific">Hymenobacter nivis</name>
    <dbReference type="NCBI Taxonomy" id="1850093"/>
    <lineage>
        <taxon>Bacteria</taxon>
        <taxon>Pseudomonadati</taxon>
        <taxon>Bacteroidota</taxon>
        <taxon>Cytophagia</taxon>
        <taxon>Cytophagales</taxon>
        <taxon>Hymenobacteraceae</taxon>
        <taxon>Hymenobacter</taxon>
    </lineage>
</organism>
<dbReference type="GO" id="GO:0003677">
    <property type="term" value="F:DNA binding"/>
    <property type="evidence" value="ECO:0007669"/>
    <property type="project" value="InterPro"/>
</dbReference>
<dbReference type="InterPro" id="IPR014001">
    <property type="entry name" value="Helicase_ATP-bd"/>
</dbReference>
<dbReference type="Gene3D" id="3.40.50.300">
    <property type="entry name" value="P-loop containing nucleotide triphosphate hydrolases"/>
    <property type="match status" value="2"/>
</dbReference>
<dbReference type="SMART" id="SM00490">
    <property type="entry name" value="HELICc"/>
    <property type="match status" value="1"/>
</dbReference>
<dbReference type="GO" id="GO:0005524">
    <property type="term" value="F:ATP binding"/>
    <property type="evidence" value="ECO:0007669"/>
    <property type="project" value="InterPro"/>
</dbReference>
<dbReference type="CDD" id="cd18799">
    <property type="entry name" value="SF2_C_EcoAI-like"/>
    <property type="match status" value="1"/>
</dbReference>
<dbReference type="GO" id="GO:0005829">
    <property type="term" value="C:cytosol"/>
    <property type="evidence" value="ECO:0007669"/>
    <property type="project" value="TreeGrafter"/>
</dbReference>
<dbReference type="GO" id="GO:0006304">
    <property type="term" value="P:DNA modification"/>
    <property type="evidence" value="ECO:0007669"/>
    <property type="project" value="InterPro"/>
</dbReference>
<keyword evidence="4" id="KW-0255">Endonuclease</keyword>
<dbReference type="PANTHER" id="PTHR47396">
    <property type="entry name" value="TYPE I RESTRICTION ENZYME ECOKI R PROTEIN"/>
    <property type="match status" value="1"/>
</dbReference>
<name>A0A2Z3GGS6_9BACT</name>
<dbReference type="InterPro" id="IPR013670">
    <property type="entry name" value="EcoEI_R_C_dom"/>
</dbReference>
<dbReference type="InterPro" id="IPR025285">
    <property type="entry name" value="DUF4145"/>
</dbReference>
<accession>A0A2Z3GGS6</accession>
<dbReference type="Pfam" id="PF00271">
    <property type="entry name" value="Helicase_C"/>
    <property type="match status" value="1"/>
</dbReference>
<dbReference type="Gene3D" id="3.90.1570.30">
    <property type="match status" value="1"/>
</dbReference>
<dbReference type="PROSITE" id="PS51192">
    <property type="entry name" value="HELICASE_ATP_BIND_1"/>
    <property type="match status" value="1"/>
</dbReference>
<dbReference type="Pfam" id="PF08463">
    <property type="entry name" value="EcoEI_R_C"/>
    <property type="match status" value="1"/>
</dbReference>
<dbReference type="SUPFAM" id="SSF52540">
    <property type="entry name" value="P-loop containing nucleoside triphosphate hydrolases"/>
    <property type="match status" value="1"/>
</dbReference>
<dbReference type="EMBL" id="CP029145">
    <property type="protein sequence ID" value="AWM32128.1"/>
    <property type="molecule type" value="Genomic_DNA"/>
</dbReference>
<dbReference type="Pfam" id="PF13643">
    <property type="entry name" value="DUF4145"/>
    <property type="match status" value="1"/>
</dbReference>
<evidence type="ECO:0000256" key="1">
    <source>
        <dbReference type="SAM" id="Coils"/>
    </source>
</evidence>
<dbReference type="NCBIfam" id="NF008521">
    <property type="entry name" value="PRK11448.1"/>
    <property type="match status" value="1"/>
</dbReference>
<dbReference type="GO" id="GO:0004519">
    <property type="term" value="F:endonuclease activity"/>
    <property type="evidence" value="ECO:0007669"/>
    <property type="project" value="UniProtKB-KW"/>
</dbReference>
<dbReference type="GO" id="GO:0016787">
    <property type="term" value="F:hydrolase activity"/>
    <property type="evidence" value="ECO:0007669"/>
    <property type="project" value="InterPro"/>
</dbReference>
<evidence type="ECO:0000313" key="5">
    <source>
        <dbReference type="Proteomes" id="UP000245999"/>
    </source>
</evidence>
<dbReference type="Proteomes" id="UP000245999">
    <property type="component" value="Chromosome"/>
</dbReference>
<feature type="domain" description="Helicase ATP-binding" evidence="2">
    <location>
        <begin position="411"/>
        <end position="596"/>
    </location>
</feature>
<dbReference type="InterPro" id="IPR050742">
    <property type="entry name" value="Helicase_Restrict-Modif_Enz"/>
</dbReference>
<dbReference type="CDD" id="cd18032">
    <property type="entry name" value="DEXHc_RE_I_III_res"/>
    <property type="match status" value="1"/>
</dbReference>
<feature type="coiled-coil region" evidence="1">
    <location>
        <begin position="161"/>
        <end position="213"/>
    </location>
</feature>
<keyword evidence="1" id="KW-0175">Coiled coil</keyword>
<reference evidence="5" key="1">
    <citation type="submission" date="2018-04" db="EMBL/GenBank/DDBJ databases">
        <title>Complete genome of Antarctic heterotrophic bacterium Hymenobacter nivis.</title>
        <authorList>
            <person name="Terashima M."/>
        </authorList>
    </citation>
    <scope>NUCLEOTIDE SEQUENCE [LARGE SCALE GENOMIC DNA]</scope>
    <source>
        <strain evidence="5">NBRC 111535</strain>
    </source>
</reference>
<evidence type="ECO:0000259" key="3">
    <source>
        <dbReference type="PROSITE" id="PS51194"/>
    </source>
</evidence>
<keyword evidence="5" id="KW-1185">Reference proteome</keyword>